<feature type="modified residue" description="4-aspartylphosphate" evidence="13">
    <location>
        <position position="1038"/>
    </location>
</feature>
<dbReference type="SMART" id="SM00086">
    <property type="entry name" value="PAC"/>
    <property type="match status" value="3"/>
</dbReference>
<gene>
    <name evidence="19" type="ORF">SAMN02745206_03002</name>
</gene>
<evidence type="ECO:0000256" key="6">
    <source>
        <dbReference type="ARBA" id="ARBA00022679"/>
    </source>
</evidence>
<proteinExistence type="predicted"/>
<dbReference type="InterPro" id="IPR004358">
    <property type="entry name" value="Sig_transdc_His_kin-like_C"/>
</dbReference>
<dbReference type="Gene3D" id="3.40.50.2300">
    <property type="match status" value="1"/>
</dbReference>
<protein>
    <recommendedName>
        <fullName evidence="3">histidine kinase</fullName>
        <ecNumber evidence="3">2.7.13.3</ecNumber>
    </recommendedName>
</protein>
<dbReference type="InterPro" id="IPR001789">
    <property type="entry name" value="Sig_transdc_resp-reg_receiver"/>
</dbReference>
<dbReference type="PANTHER" id="PTHR43065">
    <property type="entry name" value="SENSOR HISTIDINE KINASE"/>
    <property type="match status" value="1"/>
</dbReference>
<keyword evidence="11 14" id="KW-1133">Transmembrane helix</keyword>
<keyword evidence="6" id="KW-0808">Transferase</keyword>
<comment type="catalytic activity">
    <reaction evidence="1">
        <text>ATP + protein L-histidine = ADP + protein N-phospho-L-histidine.</text>
        <dbReference type="EC" id="2.7.13.3"/>
    </reaction>
</comment>
<dbReference type="SUPFAM" id="SSF55874">
    <property type="entry name" value="ATPase domain of HSP90 chaperone/DNA topoisomerase II/histidine kinase"/>
    <property type="match status" value="1"/>
</dbReference>
<dbReference type="PROSITE" id="PS50110">
    <property type="entry name" value="RESPONSE_REGULATORY"/>
    <property type="match status" value="1"/>
</dbReference>
<dbReference type="PANTHER" id="PTHR43065:SF42">
    <property type="entry name" value="TWO-COMPONENT SENSOR PPRA"/>
    <property type="match status" value="1"/>
</dbReference>
<dbReference type="InterPro" id="IPR001610">
    <property type="entry name" value="PAC"/>
</dbReference>
<dbReference type="Pfam" id="PF14827">
    <property type="entry name" value="dCache_3"/>
    <property type="match status" value="1"/>
</dbReference>
<dbReference type="GO" id="GO:0005524">
    <property type="term" value="F:ATP binding"/>
    <property type="evidence" value="ECO:0007669"/>
    <property type="project" value="UniProtKB-KW"/>
</dbReference>
<dbReference type="InterPro" id="IPR011006">
    <property type="entry name" value="CheY-like_superfamily"/>
</dbReference>
<dbReference type="InterPro" id="IPR005467">
    <property type="entry name" value="His_kinase_dom"/>
</dbReference>
<comment type="subcellular location">
    <subcellularLocation>
        <location evidence="2">Cell membrane</location>
        <topology evidence="2">Multi-pass membrane protein</topology>
    </subcellularLocation>
</comment>
<evidence type="ECO:0000256" key="14">
    <source>
        <dbReference type="SAM" id="Phobius"/>
    </source>
</evidence>
<evidence type="ECO:0000256" key="8">
    <source>
        <dbReference type="ARBA" id="ARBA00022741"/>
    </source>
</evidence>
<keyword evidence="4" id="KW-1003">Cell membrane</keyword>
<dbReference type="Pfam" id="PF08448">
    <property type="entry name" value="PAS_4"/>
    <property type="match status" value="1"/>
</dbReference>
<dbReference type="SUPFAM" id="SSF103190">
    <property type="entry name" value="Sensory domain-like"/>
    <property type="match status" value="1"/>
</dbReference>
<feature type="transmembrane region" description="Helical" evidence="14">
    <location>
        <begin position="29"/>
        <end position="52"/>
    </location>
</feature>
<dbReference type="InterPro" id="IPR036097">
    <property type="entry name" value="HisK_dim/P_sf"/>
</dbReference>
<keyword evidence="8" id="KW-0547">Nucleotide-binding</keyword>
<feature type="domain" description="Response regulatory" evidence="16">
    <location>
        <begin position="987"/>
        <end position="1102"/>
    </location>
</feature>
<evidence type="ECO:0000256" key="12">
    <source>
        <dbReference type="ARBA" id="ARBA00023012"/>
    </source>
</evidence>
<evidence type="ECO:0000256" key="2">
    <source>
        <dbReference type="ARBA" id="ARBA00004651"/>
    </source>
</evidence>
<dbReference type="Gene3D" id="3.30.565.10">
    <property type="entry name" value="Histidine kinase-like ATPase, C-terminal domain"/>
    <property type="match status" value="1"/>
</dbReference>
<keyword evidence="5 13" id="KW-0597">Phosphoprotein</keyword>
<accession>A0A1M5FWX1</accession>
<dbReference type="Gene3D" id="3.30.450.20">
    <property type="entry name" value="PAS domain"/>
    <property type="match status" value="3"/>
</dbReference>
<dbReference type="Proteomes" id="UP000184076">
    <property type="component" value="Unassembled WGS sequence"/>
</dbReference>
<dbReference type="RefSeq" id="WP_178372012.1">
    <property type="nucleotide sequence ID" value="NZ_FQVB01000033.1"/>
</dbReference>
<keyword evidence="20" id="KW-1185">Reference proteome</keyword>
<dbReference type="InterPro" id="IPR013656">
    <property type="entry name" value="PAS_4"/>
</dbReference>
<dbReference type="InterPro" id="IPR029150">
    <property type="entry name" value="dCache_3"/>
</dbReference>
<sequence length="1111" mass="122752">MGKCESAAAQTASAAEKGASGLFRLRGPVLVPFVVAMSLLLGLFVFGIHRVLESSTREFSQRRFESFRSLWETALEREAGLMEEALLKLAAKPALLEAFTLRSVDSLLEAAAPDFVRLKQNHHMTHFYFMDPSLRVFLRVHHPKLSGDVITRWTARRAQTTLKTARGVELGPMGTLTLRVVIPWIHAGRLMGFLELGKEVGTILTSIHQATGLHLAAFVEKERLDRDLWSEGQKVLGRPDTWTAFRTVVLSDTTLSPVPEPLVPYIDEENHQAGQTDIRFGWAGRTYRSRFFHLKDASGKSIGDIAVLTDITERVAHARRMLIGFGTAAFLLCSSLVLFMAGYLGRVETVVRRTHQQIMDLERGRSCFILQEMPVLVSLLTPSGTFETWSTWAQKTFGFGPEEAVGILRPDDLVEDARLLEELRREAAQSAYASKECLGRTRDGGHLWLRVTLLTIPVTGETLYILEDETARKEAEDRLQAQYAFLQTLLDTIPNPIYYTDARGRPAGCNAAFLKFFGLEEAGQPGGGAFAHLEKAAVFLSWLERDRKLLESGHMHVEEQEILDREGRPRSVIFNRAVFRLKDGAVGGVVGILTDITERRKAEEQRILLATAVDQTADVVIVTDRDGRIEYVNPAFEKVSGYTREEALGRAPWDLPGLGMEEATRYEIRDAVLSGRVWTGRVRTASRDGAPTQLEGKVSAIRDGRGRLTHYVAVYRDVTEKSRLEDQLRQAQKMEAIGTLAGGIAHDFNNILLSINGYTELLLQRLPPDDPGKRYAERVLQGGQRAKDLVAQILTFSRQGDRHPKPLELSTIVKETTKLLRASIPTTIDIRCTIRAERAVVLADPTQMHQVLMNLCTNSAHAMGSKPGLLEIVLDEVLVGGEGIPCPPGVSPGPYVRLQVRDTGCGIPESIRHKIFDPYFTTKKPGQGTGLGLAVVHGIVKDHGGFIQVESETGKGTAVRVFIPAVAEPATAEPPTSESPLPRGTGRILLVDDEESVVTLGREMLQKAGYRVETDTDPRAALERIRSAPHAFDLVITDLTMPHMTGVDLAEEAARIRSDLPVILCTGYHEASQTLKPNGNIRAVLSKPFLTKDLAEAVVKAIRPDPQETVA</sequence>
<dbReference type="InterPro" id="IPR000700">
    <property type="entry name" value="PAS-assoc_C"/>
</dbReference>
<evidence type="ECO:0000259" key="16">
    <source>
        <dbReference type="PROSITE" id="PS50110"/>
    </source>
</evidence>
<dbReference type="SMART" id="SM00388">
    <property type="entry name" value="HisKA"/>
    <property type="match status" value="1"/>
</dbReference>
<dbReference type="Pfam" id="PF02518">
    <property type="entry name" value="HATPase_c"/>
    <property type="match status" value="1"/>
</dbReference>
<dbReference type="SMART" id="SM00387">
    <property type="entry name" value="HATPase_c"/>
    <property type="match status" value="1"/>
</dbReference>
<dbReference type="Pfam" id="PF00512">
    <property type="entry name" value="HisKA"/>
    <property type="match status" value="1"/>
</dbReference>
<dbReference type="InterPro" id="IPR000014">
    <property type="entry name" value="PAS"/>
</dbReference>
<evidence type="ECO:0000256" key="9">
    <source>
        <dbReference type="ARBA" id="ARBA00022777"/>
    </source>
</evidence>
<dbReference type="PROSITE" id="PS50113">
    <property type="entry name" value="PAC"/>
    <property type="match status" value="2"/>
</dbReference>
<dbReference type="PROSITE" id="PS50109">
    <property type="entry name" value="HIS_KIN"/>
    <property type="match status" value="1"/>
</dbReference>
<evidence type="ECO:0000259" key="17">
    <source>
        <dbReference type="PROSITE" id="PS50112"/>
    </source>
</evidence>
<evidence type="ECO:0000256" key="7">
    <source>
        <dbReference type="ARBA" id="ARBA00022692"/>
    </source>
</evidence>
<reference evidence="20" key="1">
    <citation type="submission" date="2016-11" db="EMBL/GenBank/DDBJ databases">
        <authorList>
            <person name="Varghese N."/>
            <person name="Submissions S."/>
        </authorList>
    </citation>
    <scope>NUCLEOTIDE SEQUENCE [LARGE SCALE GENOMIC DNA]</scope>
    <source>
        <strain evidence="20">DSM 9756</strain>
    </source>
</reference>
<keyword evidence="9" id="KW-0418">Kinase</keyword>
<dbReference type="PROSITE" id="PS50112">
    <property type="entry name" value="PAS"/>
    <property type="match status" value="2"/>
</dbReference>
<dbReference type="InterPro" id="IPR036890">
    <property type="entry name" value="HATPase_C_sf"/>
</dbReference>
<dbReference type="Pfam" id="PF00072">
    <property type="entry name" value="Response_reg"/>
    <property type="match status" value="1"/>
</dbReference>
<dbReference type="CDD" id="cd00130">
    <property type="entry name" value="PAS"/>
    <property type="match status" value="3"/>
</dbReference>
<evidence type="ECO:0000256" key="3">
    <source>
        <dbReference type="ARBA" id="ARBA00012438"/>
    </source>
</evidence>
<feature type="transmembrane region" description="Helical" evidence="14">
    <location>
        <begin position="322"/>
        <end position="344"/>
    </location>
</feature>
<evidence type="ECO:0000256" key="5">
    <source>
        <dbReference type="ARBA" id="ARBA00022553"/>
    </source>
</evidence>
<feature type="domain" description="PAS" evidence="17">
    <location>
        <begin position="482"/>
        <end position="521"/>
    </location>
</feature>
<dbReference type="SUPFAM" id="SSF47384">
    <property type="entry name" value="Homodimeric domain of signal transducing histidine kinase"/>
    <property type="match status" value="1"/>
</dbReference>
<keyword evidence="10" id="KW-0067">ATP-binding</keyword>
<dbReference type="InterPro" id="IPR035965">
    <property type="entry name" value="PAS-like_dom_sf"/>
</dbReference>
<dbReference type="EC" id="2.7.13.3" evidence="3"/>
<feature type="domain" description="PAC" evidence="18">
    <location>
        <begin position="556"/>
        <end position="608"/>
    </location>
</feature>
<dbReference type="SMART" id="SM00448">
    <property type="entry name" value="REC"/>
    <property type="match status" value="1"/>
</dbReference>
<dbReference type="EMBL" id="FQVB01000033">
    <property type="protein sequence ID" value="SHF95998.1"/>
    <property type="molecule type" value="Genomic_DNA"/>
</dbReference>
<dbReference type="AlphaFoldDB" id="A0A1M5FWX1"/>
<dbReference type="GO" id="GO:0005886">
    <property type="term" value="C:plasma membrane"/>
    <property type="evidence" value="ECO:0007669"/>
    <property type="project" value="UniProtKB-SubCell"/>
</dbReference>
<dbReference type="STRING" id="1121391.SAMN02745206_03002"/>
<dbReference type="SUPFAM" id="SSF52172">
    <property type="entry name" value="CheY-like"/>
    <property type="match status" value="1"/>
</dbReference>
<dbReference type="SMART" id="SM00091">
    <property type="entry name" value="PAS"/>
    <property type="match status" value="3"/>
</dbReference>
<evidence type="ECO:0000256" key="1">
    <source>
        <dbReference type="ARBA" id="ARBA00000085"/>
    </source>
</evidence>
<dbReference type="InterPro" id="IPR029151">
    <property type="entry name" value="Sensor-like_sf"/>
</dbReference>
<dbReference type="PRINTS" id="PR00344">
    <property type="entry name" value="BCTRLSENSOR"/>
</dbReference>
<dbReference type="CDD" id="cd00082">
    <property type="entry name" value="HisKA"/>
    <property type="match status" value="1"/>
</dbReference>
<keyword evidence="7 14" id="KW-0812">Transmembrane</keyword>
<dbReference type="Pfam" id="PF13426">
    <property type="entry name" value="PAS_9"/>
    <property type="match status" value="1"/>
</dbReference>
<dbReference type="Gene3D" id="1.10.287.130">
    <property type="match status" value="1"/>
</dbReference>
<feature type="domain" description="Histidine kinase" evidence="15">
    <location>
        <begin position="743"/>
        <end position="967"/>
    </location>
</feature>
<evidence type="ECO:0000313" key="20">
    <source>
        <dbReference type="Proteomes" id="UP000184076"/>
    </source>
</evidence>
<keyword evidence="14" id="KW-0472">Membrane</keyword>
<evidence type="ECO:0000256" key="11">
    <source>
        <dbReference type="ARBA" id="ARBA00022989"/>
    </source>
</evidence>
<feature type="domain" description="PAC" evidence="18">
    <location>
        <begin position="678"/>
        <end position="730"/>
    </location>
</feature>
<evidence type="ECO:0000313" key="19">
    <source>
        <dbReference type="EMBL" id="SHF95998.1"/>
    </source>
</evidence>
<evidence type="ECO:0000256" key="13">
    <source>
        <dbReference type="PROSITE-ProRule" id="PRU00169"/>
    </source>
</evidence>
<dbReference type="InterPro" id="IPR003594">
    <property type="entry name" value="HATPase_dom"/>
</dbReference>
<name>A0A1M5FWX1_9BACT</name>
<evidence type="ECO:0000259" key="18">
    <source>
        <dbReference type="PROSITE" id="PS50113"/>
    </source>
</evidence>
<evidence type="ECO:0000259" key="15">
    <source>
        <dbReference type="PROSITE" id="PS50109"/>
    </source>
</evidence>
<dbReference type="SUPFAM" id="SSF55785">
    <property type="entry name" value="PYP-like sensor domain (PAS domain)"/>
    <property type="match status" value="3"/>
</dbReference>
<feature type="domain" description="PAS" evidence="17">
    <location>
        <begin position="605"/>
        <end position="650"/>
    </location>
</feature>
<dbReference type="GO" id="GO:0000155">
    <property type="term" value="F:phosphorelay sensor kinase activity"/>
    <property type="evidence" value="ECO:0007669"/>
    <property type="project" value="InterPro"/>
</dbReference>
<evidence type="ECO:0000256" key="4">
    <source>
        <dbReference type="ARBA" id="ARBA00022475"/>
    </source>
</evidence>
<organism evidence="19 20">
    <name type="scientific">Desulfacinum infernum DSM 9756</name>
    <dbReference type="NCBI Taxonomy" id="1121391"/>
    <lineage>
        <taxon>Bacteria</taxon>
        <taxon>Pseudomonadati</taxon>
        <taxon>Thermodesulfobacteriota</taxon>
        <taxon>Syntrophobacteria</taxon>
        <taxon>Syntrophobacterales</taxon>
        <taxon>Syntrophobacteraceae</taxon>
        <taxon>Desulfacinum</taxon>
    </lineage>
</organism>
<dbReference type="InterPro" id="IPR003661">
    <property type="entry name" value="HisK_dim/P_dom"/>
</dbReference>
<keyword evidence="12" id="KW-0902">Two-component regulatory system</keyword>
<dbReference type="NCBIfam" id="TIGR00229">
    <property type="entry name" value="sensory_box"/>
    <property type="match status" value="3"/>
</dbReference>
<evidence type="ECO:0000256" key="10">
    <source>
        <dbReference type="ARBA" id="ARBA00022840"/>
    </source>
</evidence>